<dbReference type="SUPFAM" id="SSF46785">
    <property type="entry name" value="Winged helix' DNA-binding domain"/>
    <property type="match status" value="1"/>
</dbReference>
<evidence type="ECO:0000313" key="4">
    <source>
        <dbReference type="EMBL" id="QOY25985.1"/>
    </source>
</evidence>
<proteinExistence type="predicted"/>
<keyword evidence="3" id="KW-0804">Transcription</keyword>
<evidence type="ECO:0000313" key="5">
    <source>
        <dbReference type="Proteomes" id="UP000587477"/>
    </source>
</evidence>
<evidence type="ECO:0000256" key="2">
    <source>
        <dbReference type="ARBA" id="ARBA00023125"/>
    </source>
</evidence>
<gene>
    <name evidence="4" type="primary">mprA</name>
    <name evidence="4" type="ORF">BACVE_000934</name>
</gene>
<organism evidence="4 5">
    <name type="scientific">Bacillus velezensis</name>
    <dbReference type="NCBI Taxonomy" id="492670"/>
    <lineage>
        <taxon>Bacteria</taxon>
        <taxon>Bacillati</taxon>
        <taxon>Bacillota</taxon>
        <taxon>Bacilli</taxon>
        <taxon>Bacillales</taxon>
        <taxon>Bacillaceae</taxon>
        <taxon>Bacillus</taxon>
        <taxon>Bacillus amyloliquefaciens group</taxon>
    </lineage>
</organism>
<accession>A0A411A3C5</accession>
<keyword evidence="2" id="KW-0238">DNA-binding</keyword>
<dbReference type="PANTHER" id="PTHR42756:SF1">
    <property type="entry name" value="TRANSCRIPTIONAL REPRESSOR OF EMRAB OPERON"/>
    <property type="match status" value="1"/>
</dbReference>
<dbReference type="Proteomes" id="UP000587477">
    <property type="component" value="Chromosome"/>
</dbReference>
<protein>
    <submittedName>
        <fullName evidence="4">Transcriptional repressor MprA</fullName>
    </submittedName>
</protein>
<dbReference type="Gene3D" id="1.10.10.10">
    <property type="entry name" value="Winged helix-like DNA-binding domain superfamily/Winged helix DNA-binding domain"/>
    <property type="match status" value="1"/>
</dbReference>
<dbReference type="PRINTS" id="PR00598">
    <property type="entry name" value="HTHMARR"/>
</dbReference>
<dbReference type="PANTHER" id="PTHR42756">
    <property type="entry name" value="TRANSCRIPTIONAL REGULATOR, MARR"/>
    <property type="match status" value="1"/>
</dbReference>
<dbReference type="RefSeq" id="WP_017419070.1">
    <property type="nucleotide sequence ID" value="NZ_BDDG01000012.1"/>
</dbReference>
<reference evidence="5" key="1">
    <citation type="submission" date="2020-10" db="EMBL/GenBank/DDBJ databases">
        <title>Complete genome sequence of Bacillus velezensis NST6.</title>
        <authorList>
            <person name="Choi J."/>
        </authorList>
    </citation>
    <scope>NUCLEOTIDE SEQUENCE [LARGE SCALE GENOMIC DNA]</scope>
    <source>
        <strain evidence="5">NST6</strain>
    </source>
</reference>
<evidence type="ECO:0000256" key="3">
    <source>
        <dbReference type="ARBA" id="ARBA00023163"/>
    </source>
</evidence>
<dbReference type="Pfam" id="PF01047">
    <property type="entry name" value="MarR"/>
    <property type="match status" value="1"/>
</dbReference>
<dbReference type="PROSITE" id="PS01117">
    <property type="entry name" value="HTH_MARR_1"/>
    <property type="match status" value="1"/>
</dbReference>
<dbReference type="InterPro" id="IPR036390">
    <property type="entry name" value="WH_DNA-bd_sf"/>
</dbReference>
<evidence type="ECO:0000256" key="1">
    <source>
        <dbReference type="ARBA" id="ARBA00023015"/>
    </source>
</evidence>
<dbReference type="PROSITE" id="PS50995">
    <property type="entry name" value="HTH_MARR_2"/>
    <property type="match status" value="1"/>
</dbReference>
<dbReference type="InterPro" id="IPR036388">
    <property type="entry name" value="WH-like_DNA-bd_sf"/>
</dbReference>
<dbReference type="GO" id="GO:0003700">
    <property type="term" value="F:DNA-binding transcription factor activity"/>
    <property type="evidence" value="ECO:0007669"/>
    <property type="project" value="InterPro"/>
</dbReference>
<name>A0A411A3C5_BACVE</name>
<dbReference type="GO" id="GO:0003677">
    <property type="term" value="F:DNA binding"/>
    <property type="evidence" value="ECO:0007669"/>
    <property type="project" value="UniProtKB-KW"/>
</dbReference>
<dbReference type="InterPro" id="IPR023187">
    <property type="entry name" value="Tscrpt_reg_MarR-type_CS"/>
</dbReference>
<dbReference type="InterPro" id="IPR000835">
    <property type="entry name" value="HTH_MarR-typ"/>
</dbReference>
<sequence>MELRHLPDYSQIAGRAEIYADMDAESLKTFLTLFDMSKKMNQVMEHYFSSHGLSEGKFKILMFLFDAPGHSLSPTELAKKSNVTKATITGLIDGLARDGFVNRSRHTGDRRKISIELTKEGKEKLMLFLPGHFSNISGVMESFTAEQKAELTKMLEVLFDKLLLFSGGRI</sequence>
<dbReference type="AlphaFoldDB" id="A0A411A3C5"/>
<keyword evidence="1" id="KW-0805">Transcription regulation</keyword>
<dbReference type="SMART" id="SM00347">
    <property type="entry name" value="HTH_MARR"/>
    <property type="match status" value="1"/>
</dbReference>
<dbReference type="EMBL" id="CP063687">
    <property type="protein sequence ID" value="QOY25985.1"/>
    <property type="molecule type" value="Genomic_DNA"/>
</dbReference>